<sequence>MEFKVKLMVSKNPVLFWWDDGLKTDTPAALEYLREVAPITTVRFPTPVGRRGFDLSDCEETFNGLLSMGANVLIAPRPKELQ</sequence>
<dbReference type="EMBL" id="JBHTMO010000004">
    <property type="protein sequence ID" value="MFD1392410.1"/>
    <property type="molecule type" value="Genomic_DNA"/>
</dbReference>
<name>A0ABW4B7W0_9LACO</name>
<dbReference type="RefSeq" id="WP_125585373.1">
    <property type="nucleotide sequence ID" value="NZ_JBHTMO010000004.1"/>
</dbReference>
<dbReference type="Proteomes" id="UP001597249">
    <property type="component" value="Unassembled WGS sequence"/>
</dbReference>
<organism evidence="1 2">
    <name type="scientific">Lacticaseibacillus jixianensis</name>
    <dbReference type="NCBI Taxonomy" id="2486012"/>
    <lineage>
        <taxon>Bacteria</taxon>
        <taxon>Bacillati</taxon>
        <taxon>Bacillota</taxon>
        <taxon>Bacilli</taxon>
        <taxon>Lactobacillales</taxon>
        <taxon>Lactobacillaceae</taxon>
        <taxon>Lacticaseibacillus</taxon>
    </lineage>
</organism>
<protein>
    <submittedName>
        <fullName evidence="1">Uncharacterized protein</fullName>
    </submittedName>
</protein>
<evidence type="ECO:0000313" key="2">
    <source>
        <dbReference type="Proteomes" id="UP001597249"/>
    </source>
</evidence>
<evidence type="ECO:0000313" key="1">
    <source>
        <dbReference type="EMBL" id="MFD1392410.1"/>
    </source>
</evidence>
<keyword evidence="2" id="KW-1185">Reference proteome</keyword>
<comment type="caution">
    <text evidence="1">The sequence shown here is derived from an EMBL/GenBank/DDBJ whole genome shotgun (WGS) entry which is preliminary data.</text>
</comment>
<proteinExistence type="predicted"/>
<gene>
    <name evidence="1" type="ORF">ACFQ3L_02260</name>
</gene>
<reference evidence="2" key="1">
    <citation type="journal article" date="2019" name="Int. J. Syst. Evol. Microbiol.">
        <title>The Global Catalogue of Microorganisms (GCM) 10K type strain sequencing project: providing services to taxonomists for standard genome sequencing and annotation.</title>
        <authorList>
            <consortium name="The Broad Institute Genomics Platform"/>
            <consortium name="The Broad Institute Genome Sequencing Center for Infectious Disease"/>
            <person name="Wu L."/>
            <person name="Ma J."/>
        </authorList>
    </citation>
    <scope>NUCLEOTIDE SEQUENCE [LARGE SCALE GENOMIC DNA]</scope>
    <source>
        <strain evidence="2">CCM 8911</strain>
    </source>
</reference>
<accession>A0ABW4B7W0</accession>